<protein>
    <recommendedName>
        <fullName evidence="4">YtxH domain-containing protein</fullName>
    </recommendedName>
</protein>
<dbReference type="EMBL" id="CP042435">
    <property type="protein sequence ID" value="QEC68768.1"/>
    <property type="molecule type" value="Genomic_DNA"/>
</dbReference>
<keyword evidence="1" id="KW-0812">Transmembrane</keyword>
<gene>
    <name evidence="2" type="ORF">FRZ67_16185</name>
</gene>
<feature type="transmembrane region" description="Helical" evidence="1">
    <location>
        <begin position="7"/>
        <end position="25"/>
    </location>
</feature>
<organism evidence="2 3">
    <name type="scientific">Panacibacter ginsenosidivorans</name>
    <dbReference type="NCBI Taxonomy" id="1813871"/>
    <lineage>
        <taxon>Bacteria</taxon>
        <taxon>Pseudomonadati</taxon>
        <taxon>Bacteroidota</taxon>
        <taxon>Chitinophagia</taxon>
        <taxon>Chitinophagales</taxon>
        <taxon>Chitinophagaceae</taxon>
        <taxon>Panacibacter</taxon>
    </lineage>
</organism>
<proteinExistence type="predicted"/>
<dbReference type="RefSeq" id="WP_147191124.1">
    <property type="nucleotide sequence ID" value="NZ_CP042435.1"/>
</dbReference>
<evidence type="ECO:0000256" key="1">
    <source>
        <dbReference type="SAM" id="Phobius"/>
    </source>
</evidence>
<reference evidence="2 3" key="1">
    <citation type="journal article" date="2016" name="Int. J. Syst. Evol. Microbiol.">
        <title>Panacibacter ginsenosidivorans gen. nov., sp. nov., with ginsenoside converting activity isolated from soil of a ginseng field.</title>
        <authorList>
            <person name="Siddiqi M.Z."/>
            <person name="Muhammad Shafi S."/>
            <person name="Choi K.D."/>
            <person name="Im W.T."/>
        </authorList>
    </citation>
    <scope>NUCLEOTIDE SEQUENCE [LARGE SCALE GENOMIC DNA]</scope>
    <source>
        <strain evidence="2 3">Gsoil1550</strain>
    </source>
</reference>
<keyword evidence="3" id="KW-1185">Reference proteome</keyword>
<evidence type="ECO:0000313" key="2">
    <source>
        <dbReference type="EMBL" id="QEC68768.1"/>
    </source>
</evidence>
<sequence>MTKKEKIIAGIIIGAAAGVAAAIFFETEKGKEILADIKKLTSETIDDALERLVKIEAKFKEKLIIDDADEDITLS</sequence>
<keyword evidence="1" id="KW-0472">Membrane</keyword>
<accession>A0A5B8VEQ9</accession>
<dbReference type="AlphaFoldDB" id="A0A5B8VEQ9"/>
<dbReference type="InterPro" id="IPR024623">
    <property type="entry name" value="YtxH"/>
</dbReference>
<evidence type="ECO:0008006" key="4">
    <source>
        <dbReference type="Google" id="ProtNLM"/>
    </source>
</evidence>
<dbReference type="Pfam" id="PF12732">
    <property type="entry name" value="YtxH"/>
    <property type="match status" value="1"/>
</dbReference>
<evidence type="ECO:0000313" key="3">
    <source>
        <dbReference type="Proteomes" id="UP000321533"/>
    </source>
</evidence>
<name>A0A5B8VEQ9_9BACT</name>
<keyword evidence="1" id="KW-1133">Transmembrane helix</keyword>
<dbReference type="Proteomes" id="UP000321533">
    <property type="component" value="Chromosome"/>
</dbReference>
<dbReference type="KEGG" id="pgin:FRZ67_16185"/>